<evidence type="ECO:0000259" key="4">
    <source>
        <dbReference type="SMART" id="SM00479"/>
    </source>
</evidence>
<dbReference type="SMART" id="SM00479">
    <property type="entry name" value="EXOIII"/>
    <property type="match status" value="1"/>
</dbReference>
<dbReference type="SUPFAM" id="SSF53098">
    <property type="entry name" value="Ribonuclease H-like"/>
    <property type="match status" value="1"/>
</dbReference>
<accession>A0ABP3WPR0</accession>
<dbReference type="PANTHER" id="PTHR23044">
    <property type="entry name" value="3'-5' EXONUCLEASE ERI1-RELATED"/>
    <property type="match status" value="1"/>
</dbReference>
<name>A0ABP3WPR0_9ALTE</name>
<evidence type="ECO:0000313" key="6">
    <source>
        <dbReference type="Proteomes" id="UP001500359"/>
    </source>
</evidence>
<keyword evidence="3" id="KW-0269">Exonuclease</keyword>
<dbReference type="Gene3D" id="3.30.420.10">
    <property type="entry name" value="Ribonuclease H-like superfamily/Ribonuclease H"/>
    <property type="match status" value="1"/>
</dbReference>
<dbReference type="InterPro" id="IPR012337">
    <property type="entry name" value="RNaseH-like_sf"/>
</dbReference>
<evidence type="ECO:0000256" key="2">
    <source>
        <dbReference type="ARBA" id="ARBA00022801"/>
    </source>
</evidence>
<evidence type="ECO:0000313" key="5">
    <source>
        <dbReference type="EMBL" id="GAA0854868.1"/>
    </source>
</evidence>
<feature type="domain" description="Exonuclease" evidence="4">
    <location>
        <begin position="5"/>
        <end position="191"/>
    </location>
</feature>
<comment type="caution">
    <text evidence="5">The sequence shown here is derived from an EMBL/GenBank/DDBJ whole genome shotgun (WGS) entry which is preliminary data.</text>
</comment>
<dbReference type="Pfam" id="PF00929">
    <property type="entry name" value="RNase_T"/>
    <property type="match status" value="1"/>
</dbReference>
<evidence type="ECO:0000256" key="1">
    <source>
        <dbReference type="ARBA" id="ARBA00022722"/>
    </source>
</evidence>
<dbReference type="EMBL" id="BAAAFD010000002">
    <property type="protein sequence ID" value="GAA0854868.1"/>
    <property type="molecule type" value="Genomic_DNA"/>
</dbReference>
<keyword evidence="2" id="KW-0378">Hydrolase</keyword>
<keyword evidence="1" id="KW-0540">Nuclease</keyword>
<keyword evidence="6" id="KW-1185">Reference proteome</keyword>
<dbReference type="Proteomes" id="UP001500359">
    <property type="component" value="Unassembled WGS sequence"/>
</dbReference>
<dbReference type="RefSeq" id="WP_343857606.1">
    <property type="nucleotide sequence ID" value="NZ_BAAAFD010000002.1"/>
</dbReference>
<evidence type="ECO:0000256" key="3">
    <source>
        <dbReference type="ARBA" id="ARBA00022839"/>
    </source>
</evidence>
<dbReference type="InterPro" id="IPR013520">
    <property type="entry name" value="Ribonucl_H"/>
</dbReference>
<dbReference type="InterPro" id="IPR036397">
    <property type="entry name" value="RNaseH_sf"/>
</dbReference>
<sequence length="202" mass="22685">MQVFDCVLFDTEFTAWQGSKQRNWSLDWEHRELIQIAAIHLRITANQAEIVSSFNELIKPSINVRLSDYISDLTGIEQQLVDDMGVDFESALHQFHQFCSQGQLAALSWGNDAKVLLENCQLYGLEMPVFANGFHNLQRFAQQMQLTGCDLASGELASANGIALTGHLHNALFDVRSLGLTLSHWLKEGHINLAQLLSICKK</sequence>
<reference evidence="6" key="1">
    <citation type="journal article" date="2019" name="Int. J. Syst. Evol. Microbiol.">
        <title>The Global Catalogue of Microorganisms (GCM) 10K type strain sequencing project: providing services to taxonomists for standard genome sequencing and annotation.</title>
        <authorList>
            <consortium name="The Broad Institute Genomics Platform"/>
            <consortium name="The Broad Institute Genome Sequencing Center for Infectious Disease"/>
            <person name="Wu L."/>
            <person name="Ma J."/>
        </authorList>
    </citation>
    <scope>NUCLEOTIDE SEQUENCE [LARGE SCALE GENOMIC DNA]</scope>
    <source>
        <strain evidence="6">JCM 15896</strain>
    </source>
</reference>
<proteinExistence type="predicted"/>
<protein>
    <recommendedName>
        <fullName evidence="4">Exonuclease domain-containing protein</fullName>
    </recommendedName>
</protein>
<gene>
    <name evidence="5" type="ORF">GCM10009114_12210</name>
</gene>
<dbReference type="InterPro" id="IPR051274">
    <property type="entry name" value="3-5_Exoribonuclease"/>
</dbReference>
<organism evidence="5 6">
    <name type="scientific">Aliiglaciecola litoralis</name>
    <dbReference type="NCBI Taxonomy" id="582857"/>
    <lineage>
        <taxon>Bacteria</taxon>
        <taxon>Pseudomonadati</taxon>
        <taxon>Pseudomonadota</taxon>
        <taxon>Gammaproteobacteria</taxon>
        <taxon>Alteromonadales</taxon>
        <taxon>Alteromonadaceae</taxon>
        <taxon>Aliiglaciecola</taxon>
    </lineage>
</organism>
<dbReference type="PANTHER" id="PTHR23044:SF61">
    <property type="entry name" value="3'-5' EXORIBONUCLEASE 1-RELATED"/>
    <property type="match status" value="1"/>
</dbReference>
<dbReference type="InterPro" id="IPR047201">
    <property type="entry name" value="ERI-1_3'hExo-like"/>
</dbReference>
<dbReference type="CDD" id="cd06133">
    <property type="entry name" value="ERI-1_3'hExo_like"/>
    <property type="match status" value="1"/>
</dbReference>